<dbReference type="Pfam" id="PF13191">
    <property type="entry name" value="AAA_16"/>
    <property type="match status" value="1"/>
</dbReference>
<dbReference type="SUPFAM" id="SSF48452">
    <property type="entry name" value="TPR-like"/>
    <property type="match status" value="1"/>
</dbReference>
<comment type="caution">
    <text evidence="4">The sequence shown here is derived from an EMBL/GenBank/DDBJ whole genome shotgun (WGS) entry which is preliminary data.</text>
</comment>
<dbReference type="GO" id="GO:0005524">
    <property type="term" value="F:ATP binding"/>
    <property type="evidence" value="ECO:0007669"/>
    <property type="project" value="UniProtKB-KW"/>
</dbReference>
<evidence type="ECO:0000259" key="3">
    <source>
        <dbReference type="Pfam" id="PF13191"/>
    </source>
</evidence>
<dbReference type="GO" id="GO:0005737">
    <property type="term" value="C:cytoplasm"/>
    <property type="evidence" value="ECO:0007669"/>
    <property type="project" value="TreeGrafter"/>
</dbReference>
<keyword evidence="2" id="KW-0067">ATP-binding</keyword>
<evidence type="ECO:0000256" key="1">
    <source>
        <dbReference type="ARBA" id="ARBA00022741"/>
    </source>
</evidence>
<accession>A0A3A8QCA2</accession>
<dbReference type="EMBL" id="RAWB01000106">
    <property type="protein sequence ID" value="RKH60854.1"/>
    <property type="molecule type" value="Genomic_DNA"/>
</dbReference>
<evidence type="ECO:0000313" key="5">
    <source>
        <dbReference type="Proteomes" id="UP000272888"/>
    </source>
</evidence>
<dbReference type="Gene3D" id="1.25.40.10">
    <property type="entry name" value="Tetratricopeptide repeat domain"/>
    <property type="match status" value="1"/>
</dbReference>
<dbReference type="SUPFAM" id="SSF52540">
    <property type="entry name" value="P-loop containing nucleoside triphosphate hydrolases"/>
    <property type="match status" value="1"/>
</dbReference>
<organism evidence="4 5">
    <name type="scientific">Corallococcus llansteffanensis</name>
    <dbReference type="NCBI Taxonomy" id="2316731"/>
    <lineage>
        <taxon>Bacteria</taxon>
        <taxon>Pseudomonadati</taxon>
        <taxon>Myxococcota</taxon>
        <taxon>Myxococcia</taxon>
        <taxon>Myxococcales</taxon>
        <taxon>Cystobacterineae</taxon>
        <taxon>Myxococcaceae</taxon>
        <taxon>Corallococcus</taxon>
    </lineage>
</organism>
<dbReference type="InterPro" id="IPR011990">
    <property type="entry name" value="TPR-like_helical_dom_sf"/>
</dbReference>
<keyword evidence="1" id="KW-0547">Nucleotide-binding</keyword>
<dbReference type="PANTHER" id="PTHR16305:SF28">
    <property type="entry name" value="GUANYLATE CYCLASE DOMAIN-CONTAINING PROTEIN"/>
    <property type="match status" value="1"/>
</dbReference>
<dbReference type="PROSITE" id="PS00675">
    <property type="entry name" value="SIGMA54_INTERACT_1"/>
    <property type="match status" value="1"/>
</dbReference>
<proteinExistence type="predicted"/>
<sequence length="809" mass="87725">MLIRGESGVGKTRLALEVTRLAAQRGLLVLTGQCVGLGVGEAAEPGPSTAPLHPLRPLLLTVADLARAGGEAEAQRLLGARGAVLAAYEPALGGLPGLGEPTAPPELPPDAARARVIDSVRQTLFALAASTPLVLLLDDLQWMDELSLSVLETLAEEPLARPPVLVVGTYRSEETPPVLETLARAPGVTVIPLGRLDGASVGSMVSGMLALRAPPVGVLDVLVRQSDGNPFFVAEYLRAAISEGMLTRDPRGRWHFDERGTAPDSLAALPLPRTLAELIDRRLSRLDGTGHALVAWGSVLGREFDAELLLADTGHSEGALLGAMEALRVRNILEEAGAGRLRFGHDKLRETAYERIPVARRRALHQRAGELLEARHGEAADLLPVLAHHFARGEVHDKASHYFVQAARRARAAYANGEAIAFYGSALTEGQALLASGDDPGRHDALGALQEELGDVLALAGRQAEARAAYQQALTRASGASLGRARLLRKEGKTWETHHQHDEALASYAAAERALEASQEGRAEGWWHEWLQLQVDRVSVHYFAARQEEMEDLVRRVQPVVEQRGAPVQRASFFQALVQKNLRAERYRTSSETVEHARASLRAREEVGEPGAVASARFALGAVLLWHDAFGEALDVLTEALRAVERRGDLPIQARCLTYLAMLHRRRRKLEPTRQWSNQGLEVATAARMADYAGAAQANLAWVALRRGDLGHAERQGLAALDAWKPLPLVYPFQWTALLPLACIEQRRGRHAEAVARLHAALDPKQQRLPDALGACFARCVKTLEHGPTAHLGDLLQRALTEAEREGFL</sequence>
<dbReference type="InterPro" id="IPR025662">
    <property type="entry name" value="Sigma_54_int_dom_ATP-bd_1"/>
</dbReference>
<name>A0A3A8QCA2_9BACT</name>
<reference evidence="5" key="1">
    <citation type="submission" date="2018-09" db="EMBL/GenBank/DDBJ databases">
        <authorList>
            <person name="Livingstone P.G."/>
            <person name="Whitworth D.E."/>
        </authorList>
    </citation>
    <scope>NUCLEOTIDE SEQUENCE [LARGE SCALE GENOMIC DNA]</scope>
    <source>
        <strain evidence="5">CA051B</strain>
    </source>
</reference>
<dbReference type="Proteomes" id="UP000272888">
    <property type="component" value="Unassembled WGS sequence"/>
</dbReference>
<evidence type="ECO:0000256" key="2">
    <source>
        <dbReference type="ARBA" id="ARBA00022840"/>
    </source>
</evidence>
<evidence type="ECO:0000313" key="4">
    <source>
        <dbReference type="EMBL" id="RKH60854.1"/>
    </source>
</evidence>
<dbReference type="GO" id="GO:0004016">
    <property type="term" value="F:adenylate cyclase activity"/>
    <property type="evidence" value="ECO:0007669"/>
    <property type="project" value="TreeGrafter"/>
</dbReference>
<feature type="domain" description="Orc1-like AAA ATPase" evidence="3">
    <location>
        <begin position="1"/>
        <end position="167"/>
    </location>
</feature>
<dbReference type="AlphaFoldDB" id="A0A3A8QCA2"/>
<gene>
    <name evidence="4" type="ORF">D7V93_12715</name>
</gene>
<dbReference type="PANTHER" id="PTHR16305">
    <property type="entry name" value="TESTICULAR SOLUBLE ADENYLYL CYCLASE"/>
    <property type="match status" value="1"/>
</dbReference>
<protein>
    <recommendedName>
        <fullName evidence="3">Orc1-like AAA ATPase domain-containing protein</fullName>
    </recommendedName>
</protein>
<dbReference type="InterPro" id="IPR027417">
    <property type="entry name" value="P-loop_NTPase"/>
</dbReference>
<dbReference type="InterPro" id="IPR041664">
    <property type="entry name" value="AAA_16"/>
</dbReference>
<keyword evidence="5" id="KW-1185">Reference proteome</keyword>